<dbReference type="EMBL" id="BIFT01000001">
    <property type="protein sequence ID" value="GCE26481.1"/>
    <property type="molecule type" value="Genomic_DNA"/>
</dbReference>
<dbReference type="SUPFAM" id="SSF51735">
    <property type="entry name" value="NAD(P)-binding Rossmann-fold domains"/>
    <property type="match status" value="1"/>
</dbReference>
<dbReference type="InterPro" id="IPR002347">
    <property type="entry name" value="SDR_fam"/>
</dbReference>
<evidence type="ECO:0000313" key="4">
    <source>
        <dbReference type="Proteomes" id="UP000287171"/>
    </source>
</evidence>
<reference evidence="4" key="1">
    <citation type="submission" date="2018-12" db="EMBL/GenBank/DDBJ databases">
        <title>Tengunoibacter tsumagoiensis gen. nov., sp. nov., Dictyobacter kobayashii sp. nov., D. alpinus sp. nov., and D. joshuensis sp. nov. and description of Dictyobacteraceae fam. nov. within the order Ktedonobacterales isolated from Tengu-no-mugimeshi.</title>
        <authorList>
            <person name="Wang C.M."/>
            <person name="Zheng Y."/>
            <person name="Sakai Y."/>
            <person name="Toyoda A."/>
            <person name="Minakuchi Y."/>
            <person name="Abe K."/>
            <person name="Yokota A."/>
            <person name="Yabe S."/>
        </authorList>
    </citation>
    <scope>NUCLEOTIDE SEQUENCE [LARGE SCALE GENOMIC DNA]</scope>
    <source>
        <strain evidence="4">Uno16</strain>
    </source>
</reference>
<comment type="similarity">
    <text evidence="1">Belongs to the short-chain dehydrogenases/reductases (SDR) family.</text>
</comment>
<keyword evidence="4" id="KW-1185">Reference proteome</keyword>
<dbReference type="Pfam" id="PF13561">
    <property type="entry name" value="adh_short_C2"/>
    <property type="match status" value="1"/>
</dbReference>
<dbReference type="PRINTS" id="PR00081">
    <property type="entry name" value="GDHRDH"/>
</dbReference>
<proteinExistence type="inferred from homology"/>
<evidence type="ECO:0000256" key="1">
    <source>
        <dbReference type="ARBA" id="ARBA00006484"/>
    </source>
</evidence>
<gene>
    <name evidence="3" type="ORF">KDA_19650</name>
</gene>
<evidence type="ECO:0000313" key="3">
    <source>
        <dbReference type="EMBL" id="GCE26481.1"/>
    </source>
</evidence>
<dbReference type="Proteomes" id="UP000287171">
    <property type="component" value="Unassembled WGS sequence"/>
</dbReference>
<dbReference type="GO" id="GO:0016491">
    <property type="term" value="F:oxidoreductase activity"/>
    <property type="evidence" value="ECO:0007669"/>
    <property type="project" value="UniProtKB-KW"/>
</dbReference>
<dbReference type="OrthoDB" id="154414at2"/>
<dbReference type="RefSeq" id="WP_126626933.1">
    <property type="nucleotide sequence ID" value="NZ_BIFT01000001.1"/>
</dbReference>
<protein>
    <submittedName>
        <fullName evidence="3">Beta-ketoacyl-ACP reductase</fullName>
    </submittedName>
</protein>
<dbReference type="FunFam" id="3.40.50.720:FF:000084">
    <property type="entry name" value="Short-chain dehydrogenase reductase"/>
    <property type="match status" value="1"/>
</dbReference>
<dbReference type="CDD" id="cd05233">
    <property type="entry name" value="SDR_c"/>
    <property type="match status" value="1"/>
</dbReference>
<dbReference type="PANTHER" id="PTHR43639:SF1">
    <property type="entry name" value="SHORT-CHAIN DEHYDROGENASE_REDUCTASE FAMILY PROTEIN"/>
    <property type="match status" value="1"/>
</dbReference>
<dbReference type="Gene3D" id="3.40.50.720">
    <property type="entry name" value="NAD(P)-binding Rossmann-like Domain"/>
    <property type="match status" value="1"/>
</dbReference>
<keyword evidence="2" id="KW-0560">Oxidoreductase</keyword>
<accession>A0A402B555</accession>
<evidence type="ECO:0000256" key="2">
    <source>
        <dbReference type="ARBA" id="ARBA00023002"/>
    </source>
</evidence>
<sequence>MFAGKTVVVTGAGRSIGRRLALGFAEQGATVLVHYAHSSRGAEEVIQLIEAQGGKAFLAQADLCDPTEVARLVKNAYELLGPIDVWINNAGASANTDEIKGMTEIEVFERMIGVDVMGTWRCCREVQPYMREGGCILTTGWDRALDGAPGLPNQMYAISKGAIMSLTRCLASEFAPRVRVNCIAPGRIENEWSQTLSETSRQKAVAEIPMKRWGTADDILQTALFLASPSASFMTGQTLLVNGGEIMR</sequence>
<dbReference type="AlphaFoldDB" id="A0A402B555"/>
<dbReference type="InterPro" id="IPR036291">
    <property type="entry name" value="NAD(P)-bd_dom_sf"/>
</dbReference>
<comment type="caution">
    <text evidence="3">The sequence shown here is derived from an EMBL/GenBank/DDBJ whole genome shotgun (WGS) entry which is preliminary data.</text>
</comment>
<organism evidence="3 4">
    <name type="scientific">Dictyobacter alpinus</name>
    <dbReference type="NCBI Taxonomy" id="2014873"/>
    <lineage>
        <taxon>Bacteria</taxon>
        <taxon>Bacillati</taxon>
        <taxon>Chloroflexota</taxon>
        <taxon>Ktedonobacteria</taxon>
        <taxon>Ktedonobacterales</taxon>
        <taxon>Dictyobacteraceae</taxon>
        <taxon>Dictyobacter</taxon>
    </lineage>
</organism>
<dbReference type="PRINTS" id="PR00080">
    <property type="entry name" value="SDRFAMILY"/>
</dbReference>
<name>A0A402B555_9CHLR</name>
<dbReference type="PANTHER" id="PTHR43639">
    <property type="entry name" value="OXIDOREDUCTASE, SHORT-CHAIN DEHYDROGENASE/REDUCTASE FAMILY (AFU_ORTHOLOGUE AFUA_5G02870)"/>
    <property type="match status" value="1"/>
</dbReference>